<keyword evidence="2" id="KW-0175">Coiled coil</keyword>
<reference evidence="8 12" key="3">
    <citation type="submission" date="2021-01" db="EMBL/GenBank/DDBJ databases">
        <title>FDA dAtabase for Regulatory Grade micrObial Sequences (FDA-ARGOS): Supporting development and validation of Infectious Disease Dx tests.</title>
        <authorList>
            <person name="Blissenbach B."/>
            <person name="Krut O."/>
            <person name="Tallon L."/>
            <person name="Sadzewicz L."/>
            <person name="Zhao X."/>
            <person name="Boylan J."/>
            <person name="Ott S."/>
            <person name="Bowen H."/>
            <person name="Vavikolanu K."/>
            <person name="Mehta A."/>
            <person name="Aluvathingal J."/>
            <person name="Nadendla S."/>
            <person name="Yan Y."/>
            <person name="Sichtig H."/>
        </authorList>
    </citation>
    <scope>NUCLEOTIDE SEQUENCE [LARGE SCALE GENOMIC DNA]</scope>
    <source>
        <strain evidence="8 12">FDAARGOS_1082</strain>
    </source>
</reference>
<evidence type="ECO:0000256" key="2">
    <source>
        <dbReference type="SAM" id="Coils"/>
    </source>
</evidence>
<dbReference type="AlphaFoldDB" id="A0A0E1NE06"/>
<accession>A0A0E1NE06</accession>
<evidence type="ECO:0000313" key="7">
    <source>
        <dbReference type="EMBL" id="ELI8102038.1"/>
    </source>
</evidence>
<dbReference type="Proteomes" id="UP001182355">
    <property type="component" value="Unassembled WGS sequence"/>
</dbReference>
<dbReference type="OMA" id="CQLAFQE"/>
<evidence type="ECO:0000313" key="11">
    <source>
        <dbReference type="Proteomes" id="UP000048841"/>
    </source>
</evidence>
<dbReference type="KEGG" id="yef:FORC2_0257"/>
<dbReference type="Gene3D" id="1.20.5.300">
    <property type="match status" value="1"/>
</dbReference>
<reference evidence="7" key="4">
    <citation type="submission" date="2023-02" db="EMBL/GenBank/DDBJ databases">
        <authorList>
            <person name="Ashton P.M."/>
            <person name="Dallman T."/>
            <person name="Nair S."/>
            <person name="De Pinna E."/>
            <person name="Peters T."/>
            <person name="Grant K."/>
        </authorList>
    </citation>
    <scope>NUCLEOTIDE SEQUENCE</scope>
    <source>
        <strain evidence="7">01103883</strain>
    </source>
</reference>
<dbReference type="Proteomes" id="UP000041601">
    <property type="component" value="Unassembled WGS sequence"/>
</dbReference>
<evidence type="ECO:0000313" key="6">
    <source>
        <dbReference type="EMBL" id="CNG27383.1"/>
    </source>
</evidence>
<gene>
    <name evidence="1 4" type="primary">slyX</name>
    <name evidence="6" type="ORF">ERS137939_03665</name>
    <name evidence="4" type="ORF">ERS137941_00878</name>
    <name evidence="5" type="ORF">ERS137959_01420</name>
    <name evidence="8" type="ORF">I6I39_09750</name>
    <name evidence="7" type="ORF">RSF11_001734</name>
</gene>
<comment type="similarity">
    <text evidence="1">Belongs to the SlyX family.</text>
</comment>
<dbReference type="KEGG" id="yew:CH47_3795"/>
<dbReference type="RefSeq" id="WP_005159809.1">
    <property type="nucleotide sequence ID" value="NZ_CAADJK010000001.1"/>
</dbReference>
<evidence type="ECO:0000256" key="1">
    <source>
        <dbReference type="HAMAP-Rule" id="MF_00715"/>
    </source>
</evidence>
<sequence>MEQSLFEQRLEMLESRLAFQEVTIEELNLIVTEHQMEMTKLREHLRLLTDKLRESQSSMMASPAEEPPPPHY</sequence>
<name>A0A0E1NE06_YEREN</name>
<dbReference type="Proteomes" id="UP000595309">
    <property type="component" value="Chromosome"/>
</dbReference>
<organism evidence="4 11">
    <name type="scientific">Yersinia enterocolitica</name>
    <dbReference type="NCBI Taxonomy" id="630"/>
    <lineage>
        <taxon>Bacteria</taxon>
        <taxon>Pseudomonadati</taxon>
        <taxon>Pseudomonadota</taxon>
        <taxon>Gammaproteobacteria</taxon>
        <taxon>Enterobacterales</taxon>
        <taxon>Yersiniaceae</taxon>
        <taxon>Yersinia</taxon>
    </lineage>
</organism>
<dbReference type="PANTHER" id="PTHR36508:SF1">
    <property type="entry name" value="PROTEIN SLYX"/>
    <property type="match status" value="1"/>
</dbReference>
<evidence type="ECO:0000313" key="12">
    <source>
        <dbReference type="Proteomes" id="UP000595309"/>
    </source>
</evidence>
<dbReference type="Proteomes" id="UP000041356">
    <property type="component" value="Unassembled WGS sequence"/>
</dbReference>
<dbReference type="Proteomes" id="UP000048841">
    <property type="component" value="Unassembled WGS sequence"/>
</dbReference>
<feature type="region of interest" description="Disordered" evidence="3">
    <location>
        <begin position="52"/>
        <end position="72"/>
    </location>
</feature>
<evidence type="ECO:0000313" key="10">
    <source>
        <dbReference type="Proteomes" id="UP000041601"/>
    </source>
</evidence>
<dbReference type="EMBL" id="CGBR01000004">
    <property type="protein sequence ID" value="CFQ55516.1"/>
    <property type="molecule type" value="Genomic_DNA"/>
</dbReference>
<dbReference type="HAMAP" id="MF_00715">
    <property type="entry name" value="SlyX"/>
    <property type="match status" value="1"/>
</dbReference>
<evidence type="ECO:0000313" key="4">
    <source>
        <dbReference type="EMBL" id="CFQ55516.1"/>
    </source>
</evidence>
<dbReference type="EMBL" id="ABNAVX010000007">
    <property type="protein sequence ID" value="ELI8102038.1"/>
    <property type="molecule type" value="Genomic_DNA"/>
</dbReference>
<keyword evidence="10" id="KW-1185">Reference proteome</keyword>
<dbReference type="Pfam" id="PF04102">
    <property type="entry name" value="SlyX"/>
    <property type="match status" value="1"/>
</dbReference>
<dbReference type="NCBIfam" id="NF002750">
    <property type="entry name" value="PRK02793.1"/>
    <property type="match status" value="1"/>
</dbReference>
<feature type="coiled-coil region" evidence="2">
    <location>
        <begin position="10"/>
        <end position="44"/>
    </location>
</feature>
<evidence type="ECO:0000313" key="8">
    <source>
        <dbReference type="EMBL" id="QQU48928.1"/>
    </source>
</evidence>
<dbReference type="EMBL" id="CPXJ01000014">
    <property type="protein sequence ID" value="CND53163.1"/>
    <property type="molecule type" value="Genomic_DNA"/>
</dbReference>
<dbReference type="KEGG" id="yet:CH48_1379"/>
<dbReference type="GeneID" id="93971428"/>
<reference evidence="4 11" key="1">
    <citation type="submission" date="2015-03" db="EMBL/GenBank/DDBJ databases">
        <authorList>
            <person name="Murphy D."/>
        </authorList>
    </citation>
    <scope>NUCLEOTIDE SEQUENCE [LARGE SCALE GENOMIC DNA]</scope>
    <source>
        <strain evidence="4 11">IP26249</strain>
    </source>
</reference>
<dbReference type="InterPro" id="IPR007236">
    <property type="entry name" value="SlyX"/>
</dbReference>
<proteinExistence type="inferred from homology"/>
<dbReference type="EMBL" id="CPZF01000011">
    <property type="protein sequence ID" value="CNG27383.1"/>
    <property type="molecule type" value="Genomic_DNA"/>
</dbReference>
<evidence type="ECO:0000256" key="3">
    <source>
        <dbReference type="SAM" id="MobiDB-lite"/>
    </source>
</evidence>
<evidence type="ECO:0000313" key="9">
    <source>
        <dbReference type="Proteomes" id="UP000041356"/>
    </source>
</evidence>
<dbReference type="EMBL" id="CP068146">
    <property type="protein sequence ID" value="QQU48928.1"/>
    <property type="molecule type" value="Genomic_DNA"/>
</dbReference>
<evidence type="ECO:0000313" key="5">
    <source>
        <dbReference type="EMBL" id="CND53163.1"/>
    </source>
</evidence>
<dbReference type="PATRIC" id="fig|630.128.peg.4146"/>
<protein>
    <recommendedName>
        <fullName evidence="1">Protein SlyX</fullName>
    </recommendedName>
</protein>
<reference evidence="9 10" key="2">
    <citation type="submission" date="2015-03" db="EMBL/GenBank/DDBJ databases">
        <authorList>
            <consortium name="Pathogen Informatics"/>
            <person name="Murphy D."/>
        </authorList>
    </citation>
    <scope>NUCLEOTIDE SEQUENCE [LARGE SCALE GENOMIC DNA]</scope>
    <source>
        <strain evidence="5 10">IP05342</strain>
        <strain evidence="6 9">IP27818</strain>
    </source>
</reference>
<dbReference type="PANTHER" id="PTHR36508">
    <property type="entry name" value="PROTEIN SLYX"/>
    <property type="match status" value="1"/>
</dbReference>